<comment type="subcellular location">
    <subcellularLocation>
        <location evidence="2">Cell membrane</location>
        <topology evidence="2">Multi-pass membrane protein</topology>
    </subcellularLocation>
</comment>
<comment type="similarity">
    <text evidence="3">Belongs to the multi antimicrobial extrusion (MATE) (TC 2.A.66.1) family.</text>
</comment>
<feature type="transmembrane region" description="Helical" evidence="13">
    <location>
        <begin position="21"/>
        <end position="43"/>
    </location>
</feature>
<evidence type="ECO:0000256" key="10">
    <source>
        <dbReference type="ARBA" id="ARBA00023065"/>
    </source>
</evidence>
<comment type="function">
    <text evidence="1">Multidrug efflux pump.</text>
</comment>
<dbReference type="InterPro" id="IPR048279">
    <property type="entry name" value="MdtK-like"/>
</dbReference>
<dbReference type="GO" id="GO:0015297">
    <property type="term" value="F:antiporter activity"/>
    <property type="evidence" value="ECO:0007669"/>
    <property type="project" value="UniProtKB-KW"/>
</dbReference>
<feature type="transmembrane region" description="Helical" evidence="13">
    <location>
        <begin position="163"/>
        <end position="184"/>
    </location>
</feature>
<evidence type="ECO:0000256" key="12">
    <source>
        <dbReference type="ARBA" id="ARBA00031636"/>
    </source>
</evidence>
<sequence>MKRDLTHGNITSTMLRFALPMILGNLLQQLYNIADTLIVGQFLGSNALAAVGSSYTLMTFLTSILMGLCMGSGVVFSTRYGERDMDRLKSSLFVSFILIAVCTLFLNIAVFIWIDPIMRLLQIPPEIYPLMRSYLWIIFIGISATFLYNFYASLLRSIGNSMVPLLFLGISAGLNIILDLVFVLSFHWGVAGAAIATVLSQFVSGIGILLYTLIRVPEFRIQKKNRIFKKEYLTEIAQFSFLTCLQQSIMNFGILMVQGLINSFGPVVMAAFAAAVKIDSFAYMPVQDFGNAFSTFIAQNYGAHETKRIQKGIRSAMLVSLLFCLAITAAVCIFARPLMLIFVQPHETEILAIGVQYLRIEGAFYCGIGCLFLLYGLYRAVQKPGMSVILTVVSLGTRVALAYALSAVPSIGVIGIWVSVPAGWLLADAIGLLYYRIHRKTLLKVNIPQR</sequence>
<evidence type="ECO:0000256" key="6">
    <source>
        <dbReference type="ARBA" id="ARBA00022449"/>
    </source>
</evidence>
<dbReference type="InterPro" id="IPR002528">
    <property type="entry name" value="MATE_fam"/>
</dbReference>
<feature type="transmembrane region" description="Helical" evidence="13">
    <location>
        <begin position="388"/>
        <end position="408"/>
    </location>
</feature>
<keyword evidence="8 13" id="KW-0812">Transmembrane</keyword>
<keyword evidence="10" id="KW-0406">Ion transport</keyword>
<dbReference type="GO" id="GO:0005886">
    <property type="term" value="C:plasma membrane"/>
    <property type="evidence" value="ECO:0007669"/>
    <property type="project" value="UniProtKB-SubCell"/>
</dbReference>
<dbReference type="PANTHER" id="PTHR43298">
    <property type="entry name" value="MULTIDRUG RESISTANCE PROTEIN NORM-RELATED"/>
    <property type="match status" value="1"/>
</dbReference>
<name>A0AAP2W670_9FIRM</name>
<reference evidence="14 15" key="1">
    <citation type="submission" date="2021-11" db="EMBL/GenBank/DDBJ databases">
        <title>Lacrimispora sp. nov. NSJ-141 isolated from human feces.</title>
        <authorList>
            <person name="Abdugheni R."/>
        </authorList>
    </citation>
    <scope>NUCLEOTIDE SEQUENCE [LARGE SCALE GENOMIC DNA]</scope>
    <source>
        <strain evidence="14 15">NSJ-141</strain>
    </source>
</reference>
<feature type="transmembrane region" description="Helical" evidence="13">
    <location>
        <begin position="362"/>
        <end position="381"/>
    </location>
</feature>
<keyword evidence="11 13" id="KW-0472">Membrane</keyword>
<dbReference type="PIRSF" id="PIRSF006603">
    <property type="entry name" value="DinF"/>
    <property type="match status" value="1"/>
</dbReference>
<feature type="transmembrane region" description="Helical" evidence="13">
    <location>
        <begin position="190"/>
        <end position="211"/>
    </location>
</feature>
<evidence type="ECO:0000256" key="11">
    <source>
        <dbReference type="ARBA" id="ARBA00023136"/>
    </source>
</evidence>
<dbReference type="EMBL" id="JAJNOR010000001">
    <property type="protein sequence ID" value="MCD2491008.1"/>
    <property type="molecule type" value="Genomic_DNA"/>
</dbReference>
<feature type="transmembrane region" description="Helical" evidence="13">
    <location>
        <begin position="92"/>
        <end position="114"/>
    </location>
</feature>
<evidence type="ECO:0000256" key="3">
    <source>
        <dbReference type="ARBA" id="ARBA00010199"/>
    </source>
</evidence>
<evidence type="ECO:0000256" key="9">
    <source>
        <dbReference type="ARBA" id="ARBA00022989"/>
    </source>
</evidence>
<dbReference type="Pfam" id="PF01554">
    <property type="entry name" value="MatE"/>
    <property type="match status" value="2"/>
</dbReference>
<dbReference type="GO" id="GO:0042910">
    <property type="term" value="F:xenobiotic transmembrane transporter activity"/>
    <property type="evidence" value="ECO:0007669"/>
    <property type="project" value="InterPro"/>
</dbReference>
<feature type="transmembrane region" description="Helical" evidence="13">
    <location>
        <begin position="134"/>
        <end position="151"/>
    </location>
</feature>
<evidence type="ECO:0000256" key="8">
    <source>
        <dbReference type="ARBA" id="ARBA00022692"/>
    </source>
</evidence>
<dbReference type="CDD" id="cd13138">
    <property type="entry name" value="MATE_yoeA_like"/>
    <property type="match status" value="1"/>
</dbReference>
<keyword evidence="6" id="KW-0050">Antiport</keyword>
<protein>
    <recommendedName>
        <fullName evidence="4">Probable multidrug resistance protein NorM</fullName>
    </recommendedName>
    <alternativeName>
        <fullName evidence="12">Multidrug-efflux transporter</fullName>
    </alternativeName>
</protein>
<evidence type="ECO:0000256" key="5">
    <source>
        <dbReference type="ARBA" id="ARBA00022448"/>
    </source>
</evidence>
<feature type="transmembrane region" description="Helical" evidence="13">
    <location>
        <begin position="55"/>
        <end position="80"/>
    </location>
</feature>
<dbReference type="AlphaFoldDB" id="A0AAP2W670"/>
<evidence type="ECO:0000313" key="15">
    <source>
        <dbReference type="Proteomes" id="UP001299265"/>
    </source>
</evidence>
<dbReference type="InterPro" id="IPR050222">
    <property type="entry name" value="MATE_MdtK"/>
</dbReference>
<keyword evidence="15" id="KW-1185">Reference proteome</keyword>
<evidence type="ECO:0000256" key="7">
    <source>
        <dbReference type="ARBA" id="ARBA00022475"/>
    </source>
</evidence>
<proteinExistence type="inferred from homology"/>
<dbReference type="PANTHER" id="PTHR43298:SF2">
    <property type="entry name" value="FMN_FAD EXPORTER YEEO-RELATED"/>
    <property type="match status" value="1"/>
</dbReference>
<dbReference type="NCBIfam" id="TIGR00797">
    <property type="entry name" value="matE"/>
    <property type="match status" value="1"/>
</dbReference>
<keyword evidence="9 13" id="KW-1133">Transmembrane helix</keyword>
<gene>
    <name evidence="14" type="ORF">LQE92_00020</name>
</gene>
<keyword evidence="5" id="KW-0813">Transport</keyword>
<evidence type="ECO:0000256" key="1">
    <source>
        <dbReference type="ARBA" id="ARBA00003408"/>
    </source>
</evidence>
<keyword evidence="7" id="KW-1003">Cell membrane</keyword>
<evidence type="ECO:0000256" key="13">
    <source>
        <dbReference type="SAM" id="Phobius"/>
    </source>
</evidence>
<feature type="transmembrane region" description="Helical" evidence="13">
    <location>
        <begin position="316"/>
        <end position="342"/>
    </location>
</feature>
<evidence type="ECO:0000313" key="14">
    <source>
        <dbReference type="EMBL" id="MCD2491008.1"/>
    </source>
</evidence>
<comment type="caution">
    <text evidence="14">The sequence shown here is derived from an EMBL/GenBank/DDBJ whole genome shotgun (WGS) entry which is preliminary data.</text>
</comment>
<feature type="transmembrane region" description="Helical" evidence="13">
    <location>
        <begin position="255"/>
        <end position="276"/>
    </location>
</feature>
<feature type="transmembrane region" description="Helical" evidence="13">
    <location>
        <begin position="414"/>
        <end position="435"/>
    </location>
</feature>
<evidence type="ECO:0000256" key="4">
    <source>
        <dbReference type="ARBA" id="ARBA00020268"/>
    </source>
</evidence>
<organism evidence="14 15">
    <name type="scientific">Lientehia hominis</name>
    <dbReference type="NCBI Taxonomy" id="2897778"/>
    <lineage>
        <taxon>Bacteria</taxon>
        <taxon>Bacillati</taxon>
        <taxon>Bacillota</taxon>
        <taxon>Clostridia</taxon>
        <taxon>Lachnospirales</taxon>
        <taxon>Lachnospiraceae</taxon>
        <taxon>Lientehia</taxon>
    </lineage>
</organism>
<evidence type="ECO:0000256" key="2">
    <source>
        <dbReference type="ARBA" id="ARBA00004651"/>
    </source>
</evidence>
<dbReference type="Proteomes" id="UP001299265">
    <property type="component" value="Unassembled WGS sequence"/>
</dbReference>
<dbReference type="GO" id="GO:0006811">
    <property type="term" value="P:monoatomic ion transport"/>
    <property type="evidence" value="ECO:0007669"/>
    <property type="project" value="UniProtKB-KW"/>
</dbReference>
<dbReference type="RefSeq" id="WP_231060976.1">
    <property type="nucleotide sequence ID" value="NZ_JAJNOR010000001.1"/>
</dbReference>
<feature type="transmembrane region" description="Helical" evidence="13">
    <location>
        <begin position="232"/>
        <end position="249"/>
    </location>
</feature>
<accession>A0AAP2W670</accession>